<dbReference type="Gene3D" id="3.80.10.10">
    <property type="entry name" value="Ribonuclease Inhibitor"/>
    <property type="match status" value="4"/>
</dbReference>
<evidence type="ECO:0000259" key="9">
    <source>
        <dbReference type="Pfam" id="PF23559"/>
    </source>
</evidence>
<dbReference type="Pfam" id="PF23559">
    <property type="entry name" value="WHD_DRP"/>
    <property type="match status" value="1"/>
</dbReference>
<dbReference type="Pfam" id="PF00931">
    <property type="entry name" value="NB-ARC"/>
    <property type="match status" value="1"/>
</dbReference>
<dbReference type="Gene3D" id="3.40.50.300">
    <property type="entry name" value="P-loop containing nucleotide triphosphate hydrolases"/>
    <property type="match status" value="1"/>
</dbReference>
<dbReference type="InterPro" id="IPR058922">
    <property type="entry name" value="WHD_DRP"/>
</dbReference>
<evidence type="ECO:0000259" key="8">
    <source>
        <dbReference type="Pfam" id="PF23247"/>
    </source>
</evidence>
<dbReference type="Pfam" id="PF23247">
    <property type="entry name" value="LRR_RPS2"/>
    <property type="match status" value="1"/>
</dbReference>
<dbReference type="Pfam" id="PF25019">
    <property type="entry name" value="LRR_R13L1-DRL21"/>
    <property type="match status" value="1"/>
</dbReference>
<dbReference type="PANTHER" id="PTHR36766:SF51">
    <property type="entry name" value="DISEASE RESISTANCE RPP13-LIKE PROTEIN 1"/>
    <property type="match status" value="1"/>
</dbReference>
<feature type="domain" description="Disease resistance protein At4g27190-like leucine-rich repeats" evidence="8">
    <location>
        <begin position="870"/>
        <end position="1005"/>
    </location>
</feature>
<evidence type="ECO:0000313" key="12">
    <source>
        <dbReference type="Proteomes" id="UP001634007"/>
    </source>
</evidence>
<dbReference type="InterPro" id="IPR042197">
    <property type="entry name" value="Apaf_helical"/>
</dbReference>
<dbReference type="GO" id="GO:0006952">
    <property type="term" value="P:defense response"/>
    <property type="evidence" value="ECO:0007669"/>
    <property type="project" value="UniProtKB-KW"/>
</dbReference>
<feature type="domain" description="Disease resistance protein winged helix" evidence="9">
    <location>
        <begin position="435"/>
        <end position="503"/>
    </location>
</feature>
<dbReference type="InterPro" id="IPR032675">
    <property type="entry name" value="LRR_dom_sf"/>
</dbReference>
<keyword evidence="3" id="KW-0547">Nucleotide-binding</keyword>
<dbReference type="PANTHER" id="PTHR36766">
    <property type="entry name" value="PLANT BROAD-SPECTRUM MILDEW RESISTANCE PROTEIN RPW8"/>
    <property type="match status" value="1"/>
</dbReference>
<keyword evidence="2" id="KW-0677">Repeat</keyword>
<comment type="caution">
    <text evidence="11">The sequence shown here is derived from an EMBL/GenBank/DDBJ whole genome shotgun (WGS) entry which is preliminary data.</text>
</comment>
<accession>A0ABD3LG65</accession>
<evidence type="ECO:0000259" key="10">
    <source>
        <dbReference type="Pfam" id="PF25019"/>
    </source>
</evidence>
<dbReference type="FunFam" id="1.10.10.10:FF:000322">
    <property type="entry name" value="Probable disease resistance protein At1g63360"/>
    <property type="match status" value="1"/>
</dbReference>
<feature type="domain" description="R13L1/DRL21-like LRR repeat region" evidence="10">
    <location>
        <begin position="700"/>
        <end position="826"/>
    </location>
</feature>
<dbReference type="InterPro" id="IPR056789">
    <property type="entry name" value="LRR_R13L1-DRL21"/>
</dbReference>
<gene>
    <name evidence="11" type="ORF">ACJRO7_010237</name>
</gene>
<keyword evidence="4" id="KW-0611">Plant defense</keyword>
<dbReference type="Proteomes" id="UP001634007">
    <property type="component" value="Unassembled WGS sequence"/>
</dbReference>
<evidence type="ECO:0000313" key="11">
    <source>
        <dbReference type="EMBL" id="KAL3749111.1"/>
    </source>
</evidence>
<dbReference type="EMBL" id="JBJKBG010000002">
    <property type="protein sequence ID" value="KAL3749111.1"/>
    <property type="molecule type" value="Genomic_DNA"/>
</dbReference>
<proteinExistence type="predicted"/>
<dbReference type="InterPro" id="IPR041118">
    <property type="entry name" value="Rx_N"/>
</dbReference>
<feature type="domain" description="NB-ARC" evidence="6">
    <location>
        <begin position="187"/>
        <end position="325"/>
    </location>
</feature>
<dbReference type="InterPro" id="IPR002182">
    <property type="entry name" value="NB-ARC"/>
</dbReference>
<keyword evidence="5" id="KW-0067">ATP-binding</keyword>
<evidence type="ECO:0000256" key="3">
    <source>
        <dbReference type="ARBA" id="ARBA00022741"/>
    </source>
</evidence>
<reference evidence="11 12" key="1">
    <citation type="submission" date="2024-11" db="EMBL/GenBank/DDBJ databases">
        <title>Chromosome-level genome assembly of Eucalyptus globulus Labill. provides insights into its genome evolution.</title>
        <authorList>
            <person name="Li X."/>
        </authorList>
    </citation>
    <scope>NUCLEOTIDE SEQUENCE [LARGE SCALE GENOMIC DNA]</scope>
    <source>
        <strain evidence="11">CL2024</strain>
        <tissue evidence="11">Fresh tender leaves</tissue>
    </source>
</reference>
<keyword evidence="1" id="KW-0433">Leucine-rich repeat</keyword>
<evidence type="ECO:0000256" key="2">
    <source>
        <dbReference type="ARBA" id="ARBA00022737"/>
    </source>
</evidence>
<protein>
    <submittedName>
        <fullName evidence="11">Uncharacterized protein</fullName>
    </submittedName>
</protein>
<dbReference type="Pfam" id="PF13855">
    <property type="entry name" value="LRR_8"/>
    <property type="match status" value="1"/>
</dbReference>
<name>A0ABD3LG65_EUCGL</name>
<dbReference type="Gene3D" id="1.10.10.10">
    <property type="entry name" value="Winged helix-like DNA-binding domain superfamily/Winged helix DNA-binding domain"/>
    <property type="match status" value="1"/>
</dbReference>
<dbReference type="InterPro" id="IPR057135">
    <property type="entry name" value="At4g27190-like_LRR"/>
</dbReference>
<dbReference type="SUPFAM" id="SSF52058">
    <property type="entry name" value="L domain-like"/>
    <property type="match status" value="3"/>
</dbReference>
<evidence type="ECO:0000256" key="5">
    <source>
        <dbReference type="ARBA" id="ARBA00022840"/>
    </source>
</evidence>
<dbReference type="Gene3D" id="1.20.5.4130">
    <property type="match status" value="1"/>
</dbReference>
<dbReference type="PRINTS" id="PR00364">
    <property type="entry name" value="DISEASERSIST"/>
</dbReference>
<evidence type="ECO:0000259" key="6">
    <source>
        <dbReference type="Pfam" id="PF00931"/>
    </source>
</evidence>
<dbReference type="InterPro" id="IPR027417">
    <property type="entry name" value="P-loop_NTPase"/>
</dbReference>
<dbReference type="InterPro" id="IPR001611">
    <property type="entry name" value="Leu-rich_rpt"/>
</dbReference>
<sequence>MAIGEIVLGSFLASFFQVLFDKLTSSALSCAQRDGINTVSLEEWKDMLVTINAVLADAENKQLSGNHQVKLWLDRVKDLAYDMEDLLDEFAIKAAHIELQVESSTSRSLQKLKSLFLGQPHSLVSKTKIQEINCRLVTIVTGKANLSLRENVMDISNFTSKRDPTTSLPESQFFGREEEEAQILELLINDVQNSDAMLRIIPIVGMGGIGKTALAQRLYNDAGVNRCFDRKAWVCVSDVFDVFDITKNIFHSITGLSWQDKDLNGLQVKLRDNLSGKKFLVVLDDIWNDKYERWTAILKPFEAGARGSKIIITTRNRAVASITKTLPYCLPGLSLENCTNLLAFHALGEINFESHPEFEKICKKIAKRCKGLPLAAKMLGGALRSITNPDEWEDTLNNIIRDLAMVENDEVLPILTLSYVHLPSYLKRCFSYCAIFPKDYEIERDELVLLWIAEGFLDGQMKNKNKLKLGRSYFNELVSRSFLQQSSVDTSKFSMHDLLNDLAKSIEGAICFSCGESQVVVNEDDASLGRARYASFVSSWFVTSKCLRAYHGLKVLRSLILVHVGSSRGPNKFSISNKVLHDLLSNLKYLRVLSLCHCHIVEVPNCVGELKHLRYLNFSYTNIKRLPESVVGLCKLQALILRGCHELSILPQGIIKLVSLQFLDIRDTKNLKEMPLGISNLKNLTILSKFVVGTEKGLQLKELENLSHLQGELFISELQNVKDIKDCVDAKLSRKEALSNLFLQWDKDFRNLWNDKHYFQVLDYLQPHSNLENLTISYYGGAEFPPWLNCPSYSKIVSLCFLSCPNVISLPSLGQLPSLRELSFEGLDAITIIGSEFYGGKKPFSSLITLKFKEMLTWKDWSPYARAPKQEVPLCCLQHLVVRNCPSLVGTLPCQLDRLIKLEIHSCQQLNNSTSELCLPSLDELYLEDCSKEILKSLFKLTSLTVLKINKLRELVSFDHRFLRCLGKLKKLHIGVCDKLTCLWQDGNETQNLTCLQELTIKSCARFTSFVAGDREIELPCNLERMELVDCTSLEKLPSKMDTLRHLVIENCPKIMALNIPQGDASSNNSISQLEYLKIRHYDSPISFSFAKGRLAPLKALHIDNCEGVESLEGIAVESLETMRINNCQNLGSLPQCLHMLSHLTRLDIVNCPAPEIEDFPPLPVTLSSLDLRHCSKIKSIANCNIANCNNLTKLEIWECPVLEIEDFPPLPITLQSLELWACPMIKSLPNKWHHLTSLQELKISYCQNIKCFPKGGLPPKLRVLRIRGIVNLKQPVREWGLHLLTSLSILGISFYMGGEGEKERFPSEDKDAWSLFPSSLTYLSIYDLRNTERLSSGLRNHLSSLQWLSIGDCPKLRYLPEDGFPPSLQQLWIFGCEILKEQCAKLTGDYWPLIEEIPSIIVDYKQIL</sequence>
<dbReference type="GO" id="GO:0051707">
    <property type="term" value="P:response to other organism"/>
    <property type="evidence" value="ECO:0007669"/>
    <property type="project" value="UniProtKB-ARBA"/>
</dbReference>
<organism evidence="11 12">
    <name type="scientific">Eucalyptus globulus</name>
    <name type="common">Tasmanian blue gum</name>
    <dbReference type="NCBI Taxonomy" id="34317"/>
    <lineage>
        <taxon>Eukaryota</taxon>
        <taxon>Viridiplantae</taxon>
        <taxon>Streptophyta</taxon>
        <taxon>Embryophyta</taxon>
        <taxon>Tracheophyta</taxon>
        <taxon>Spermatophyta</taxon>
        <taxon>Magnoliopsida</taxon>
        <taxon>eudicotyledons</taxon>
        <taxon>Gunneridae</taxon>
        <taxon>Pentapetalae</taxon>
        <taxon>rosids</taxon>
        <taxon>malvids</taxon>
        <taxon>Myrtales</taxon>
        <taxon>Myrtaceae</taxon>
        <taxon>Myrtoideae</taxon>
        <taxon>Eucalypteae</taxon>
        <taxon>Eucalyptus</taxon>
    </lineage>
</organism>
<dbReference type="Gene3D" id="1.10.8.430">
    <property type="entry name" value="Helical domain of apoptotic protease-activating factors"/>
    <property type="match status" value="1"/>
</dbReference>
<evidence type="ECO:0000256" key="4">
    <source>
        <dbReference type="ARBA" id="ARBA00022821"/>
    </source>
</evidence>
<feature type="domain" description="Disease resistance N-terminal" evidence="7">
    <location>
        <begin position="13"/>
        <end position="102"/>
    </location>
</feature>
<keyword evidence="12" id="KW-1185">Reference proteome</keyword>
<dbReference type="Pfam" id="PF18052">
    <property type="entry name" value="Rx_N"/>
    <property type="match status" value="1"/>
</dbReference>
<dbReference type="GO" id="GO:0005524">
    <property type="term" value="F:ATP binding"/>
    <property type="evidence" value="ECO:0007669"/>
    <property type="project" value="UniProtKB-KW"/>
</dbReference>
<dbReference type="FunFam" id="3.40.50.300:FF:001091">
    <property type="entry name" value="Probable disease resistance protein At1g61300"/>
    <property type="match status" value="1"/>
</dbReference>
<dbReference type="SUPFAM" id="SSF52540">
    <property type="entry name" value="P-loop containing nucleoside triphosphate hydrolases"/>
    <property type="match status" value="1"/>
</dbReference>
<evidence type="ECO:0000256" key="1">
    <source>
        <dbReference type="ARBA" id="ARBA00022614"/>
    </source>
</evidence>
<dbReference type="InterPro" id="IPR036388">
    <property type="entry name" value="WH-like_DNA-bd_sf"/>
</dbReference>
<evidence type="ECO:0000259" key="7">
    <source>
        <dbReference type="Pfam" id="PF18052"/>
    </source>
</evidence>